<dbReference type="EMBL" id="PUTQ01000031">
    <property type="protein sequence ID" value="RCF45402.1"/>
    <property type="molecule type" value="Genomic_DNA"/>
</dbReference>
<evidence type="ECO:0000313" key="5">
    <source>
        <dbReference type="Proteomes" id="UP000859505"/>
    </source>
</evidence>
<evidence type="ECO:0000313" key="3">
    <source>
        <dbReference type="EMBL" id="WEE25995.1"/>
    </source>
</evidence>
<dbReference type="OMA" id="WVPEELW"/>
<dbReference type="Proteomes" id="UP001214666">
    <property type="component" value="Chromosome"/>
</dbReference>
<organism evidence="1 5">
    <name type="scientific">Aeromonas hydrophila</name>
    <dbReference type="NCBI Taxonomy" id="644"/>
    <lineage>
        <taxon>Bacteria</taxon>
        <taxon>Pseudomonadati</taxon>
        <taxon>Pseudomonadota</taxon>
        <taxon>Gammaproteobacteria</taxon>
        <taxon>Aeromonadales</taxon>
        <taxon>Aeromonadaceae</taxon>
        <taxon>Aeromonas</taxon>
    </lineage>
</organism>
<proteinExistence type="predicted"/>
<reference evidence="3" key="6">
    <citation type="submission" date="2023-02" db="EMBL/GenBank/DDBJ databases">
        <title>The sequence of Aeromonas hydrophila K533.</title>
        <authorList>
            <person name="Luo X."/>
        </authorList>
    </citation>
    <scope>NUCLEOTIDE SEQUENCE</scope>
    <source>
        <strain evidence="3">K533</strain>
    </source>
</reference>
<dbReference type="eggNOG" id="ENOG5032RWK">
    <property type="taxonomic scope" value="Bacteria"/>
</dbReference>
<protein>
    <submittedName>
        <fullName evidence="1">Uncharacterized protein</fullName>
    </submittedName>
</protein>
<name>A0A081UWM9_AERHY</name>
<evidence type="ECO:0000313" key="4">
    <source>
        <dbReference type="Proteomes" id="UP000253075"/>
    </source>
</evidence>
<gene>
    <name evidence="2" type="ORF">C6C11_18865</name>
    <name evidence="1" type="ORF">JAJ28_003293</name>
    <name evidence="3" type="ORF">PY771_20610</name>
</gene>
<reference evidence="1" key="5">
    <citation type="submission" date="2020-01" db="EMBL/GenBank/DDBJ databases">
        <authorList>
            <consortium name="NCBI Pathogen Detection Project"/>
        </authorList>
    </citation>
    <scope>NUCLEOTIDE SEQUENCE</scope>
    <source>
        <strain evidence="1">OLC2673_Aeromonas</strain>
    </source>
</reference>
<dbReference type="Proteomes" id="UP000253075">
    <property type="component" value="Unassembled WGS sequence"/>
</dbReference>
<reference evidence="2 4" key="2">
    <citation type="journal article" date="2018" name="PLoS ONE">
        <title>Phenotypic characterization and whole genome analysis of extended-spectrum beta-lactamase-producing bacteria isolated from dogs in Germany.</title>
        <authorList>
            <person name="Boehmer T."/>
            <person name="Vogler A.J."/>
            <person name="Thomas A."/>
            <person name="Sauer S."/>
            <person name="Hergenroether M."/>
            <person name="Straubinger R.K."/>
            <person name="Birdsell D."/>
            <person name="Keim P."/>
            <person name="Sahl J.W."/>
            <person name="Williamson C.H."/>
            <person name="Riehm J.M."/>
        </authorList>
    </citation>
    <scope>NUCLEOTIDE SEQUENCE [LARGE SCALE GENOMIC DNA]</scope>
    <source>
        <strain evidence="2 4">AFG_SD03_1510_Ahy_093</strain>
    </source>
</reference>
<dbReference type="EMBL" id="CP118942">
    <property type="protein sequence ID" value="WEE25995.1"/>
    <property type="molecule type" value="Genomic_DNA"/>
</dbReference>
<reference evidence="2" key="4">
    <citation type="submission" date="2018-02" db="EMBL/GenBank/DDBJ databases">
        <authorList>
            <person name="Williamson C."/>
        </authorList>
    </citation>
    <scope>NUCLEOTIDE SEQUENCE</scope>
    <source>
        <strain evidence="2">AFG_SD03_1510_Ahy_093</strain>
    </source>
</reference>
<reference evidence="1" key="1">
    <citation type="journal article" date="2018" name="Genome Biol.">
        <title>SKESA: strategic k-mer extension for scrupulous assemblies.</title>
        <authorList>
            <person name="Souvorov A."/>
            <person name="Agarwala R."/>
            <person name="Lipman D.J."/>
        </authorList>
    </citation>
    <scope>NUCLEOTIDE SEQUENCE</scope>
    <source>
        <strain evidence="1">OLC2673_Aeromonas</strain>
    </source>
</reference>
<dbReference type="KEGG" id="aaj:BOQ57_21105"/>
<sequence>MTDDPWALCHLDDSFDASVLGTKGAQIQWFEDRDSLIAFLLEDFVDLLADVGELDEDQTERARERFTLLVEQSFDDRGLMDAINDLASGLRRIAWLGPLSELAELSDDFASGLRRYFWSQYDGDEDDPDAWVPEELWPQLVECAEEYMVEGDF</sequence>
<reference evidence="4" key="3">
    <citation type="submission" date="2018-02" db="EMBL/GenBank/DDBJ databases">
        <title>Phenotypic characterization and whole genome analysis of multidrug-resistant, extended-spectrum beta-lactamase-producing bacteria isolated from dogs in Germany.</title>
        <authorList>
            <person name="Williamson C."/>
        </authorList>
    </citation>
    <scope>NUCLEOTIDE SEQUENCE [LARGE SCALE GENOMIC DNA]</scope>
    <source>
        <strain evidence="4">AFG_SD03_1510_Ahy_093</strain>
    </source>
</reference>
<dbReference type="KEGG" id="ahi:VU14_01410"/>
<dbReference type="EMBL" id="DACTUL010000029">
    <property type="protein sequence ID" value="HAT6345523.1"/>
    <property type="molecule type" value="Genomic_DNA"/>
</dbReference>
<dbReference type="RefSeq" id="WP_010635837.1">
    <property type="nucleotide sequence ID" value="NZ_AP019193.1"/>
</dbReference>
<evidence type="ECO:0000313" key="2">
    <source>
        <dbReference type="EMBL" id="RCF45402.1"/>
    </source>
</evidence>
<dbReference type="GeneID" id="4487559"/>
<accession>A0A081UWM9</accession>
<evidence type="ECO:0000313" key="1">
    <source>
        <dbReference type="EMBL" id="HAT6345523.1"/>
    </source>
</evidence>
<dbReference type="AlphaFoldDB" id="A0A081UWM9"/>
<dbReference type="Proteomes" id="UP000859505">
    <property type="component" value="Unassembled WGS sequence"/>
</dbReference>